<dbReference type="PANTHER" id="PTHR43429">
    <property type="entry name" value="PYRIDINE NUCLEOTIDE-DISULFIDE OXIDOREDUCTASE DOMAIN-CONTAINING"/>
    <property type="match status" value="1"/>
</dbReference>
<dbReference type="PRINTS" id="PR00469">
    <property type="entry name" value="PNDRDTASEII"/>
</dbReference>
<feature type="domain" description="FAD/NAD(P)-binding" evidence="4">
    <location>
        <begin position="1"/>
        <end position="278"/>
    </location>
</feature>
<name>A0A075LQV4_9EURY</name>
<evidence type="ECO:0008006" key="8">
    <source>
        <dbReference type="Google" id="ProtNLM"/>
    </source>
</evidence>
<evidence type="ECO:0000313" key="6">
    <source>
        <dbReference type="EMBL" id="AIF69085.1"/>
    </source>
</evidence>
<dbReference type="KEGG" id="ppac:PAP_03325"/>
<evidence type="ECO:0000313" key="7">
    <source>
        <dbReference type="Proteomes" id="UP000027981"/>
    </source>
</evidence>
<evidence type="ECO:0000256" key="1">
    <source>
        <dbReference type="ARBA" id="ARBA00001974"/>
    </source>
</evidence>
<dbReference type="RefSeq" id="WP_048164680.1">
    <property type="nucleotide sequence ID" value="NZ_CP006019.1"/>
</dbReference>
<dbReference type="Pfam" id="PF22353">
    <property type="entry name" value="PF1197-like_C"/>
    <property type="match status" value="1"/>
</dbReference>
<dbReference type="STRING" id="1343739.PAP_03325"/>
<proteinExistence type="predicted"/>
<dbReference type="Gene3D" id="3.30.390.30">
    <property type="match status" value="1"/>
</dbReference>
<evidence type="ECO:0000256" key="3">
    <source>
        <dbReference type="ARBA" id="ARBA00022827"/>
    </source>
</evidence>
<dbReference type="eggNOG" id="arCOG01070">
    <property type="taxonomic scope" value="Archaea"/>
</dbReference>
<dbReference type="GO" id="GO:0016491">
    <property type="term" value="F:oxidoreductase activity"/>
    <property type="evidence" value="ECO:0007669"/>
    <property type="project" value="InterPro"/>
</dbReference>
<dbReference type="InterPro" id="IPR050260">
    <property type="entry name" value="FAD-bd_OxRdtase"/>
</dbReference>
<protein>
    <recommendedName>
        <fullName evidence="8">FAD/NAD(P)-binding domain-containing protein</fullName>
    </recommendedName>
</protein>
<dbReference type="SUPFAM" id="SSF55424">
    <property type="entry name" value="FAD/NAD-linked reductases, dimerisation (C-terminal) domain"/>
    <property type="match status" value="1"/>
</dbReference>
<dbReference type="Proteomes" id="UP000027981">
    <property type="component" value="Chromosome"/>
</dbReference>
<dbReference type="Gene3D" id="3.50.50.60">
    <property type="entry name" value="FAD/NAD(P)-binding domain"/>
    <property type="match status" value="2"/>
</dbReference>
<dbReference type="InterPro" id="IPR036188">
    <property type="entry name" value="FAD/NAD-bd_sf"/>
</dbReference>
<dbReference type="AlphaFoldDB" id="A0A075LQV4"/>
<keyword evidence="3" id="KW-0274">FAD</keyword>
<accession>A0A075LQV4</accession>
<dbReference type="HOGENOM" id="CLU_003291_4_4_2"/>
<keyword evidence="7" id="KW-1185">Reference proteome</keyword>
<dbReference type="SUPFAM" id="SSF51905">
    <property type="entry name" value="FAD/NAD(P)-binding domain"/>
    <property type="match status" value="2"/>
</dbReference>
<dbReference type="PRINTS" id="PR00368">
    <property type="entry name" value="FADPNR"/>
</dbReference>
<reference evidence="7" key="1">
    <citation type="submission" date="2013-06" db="EMBL/GenBank/DDBJ databases">
        <title>Complete Genome Sequence of Hyperthermophilic Palaeococcus pacificus DY20341T, Isolated from a Deep-Sea Hydrothermal Sediments.</title>
        <authorList>
            <person name="Zeng X."/>
            <person name="Shao Z."/>
        </authorList>
    </citation>
    <scope>NUCLEOTIDE SEQUENCE [LARGE SCALE GENOMIC DNA]</scope>
    <source>
        <strain evidence="7">DY20341</strain>
    </source>
</reference>
<evidence type="ECO:0000259" key="5">
    <source>
        <dbReference type="Pfam" id="PF22353"/>
    </source>
</evidence>
<dbReference type="Pfam" id="PF07992">
    <property type="entry name" value="Pyr_redox_2"/>
    <property type="match status" value="1"/>
</dbReference>
<comment type="cofactor">
    <cofactor evidence="1">
        <name>FAD</name>
        <dbReference type="ChEBI" id="CHEBI:57692"/>
    </cofactor>
</comment>
<keyword evidence="2" id="KW-0285">Flavoprotein</keyword>
<evidence type="ECO:0000256" key="2">
    <source>
        <dbReference type="ARBA" id="ARBA00022630"/>
    </source>
</evidence>
<organism evidence="6 7">
    <name type="scientific">Palaeococcus pacificus DY20341</name>
    <dbReference type="NCBI Taxonomy" id="1343739"/>
    <lineage>
        <taxon>Archaea</taxon>
        <taxon>Methanobacteriati</taxon>
        <taxon>Methanobacteriota</taxon>
        <taxon>Thermococci</taxon>
        <taxon>Thermococcales</taxon>
        <taxon>Thermococcaceae</taxon>
        <taxon>Palaeococcus</taxon>
    </lineage>
</organism>
<sequence length="364" mass="40617">MKILVIGNGPAGFTLAKELSKDFDVTIIEKENSLYYNKPMLSHYIAGFVGEMALFRYSHEWYDKYGIELNLGVEAERIDETRKKLVTTNGEFEYDALVLATGARAREPEVEGKEHLMTLRTFEDAKRIKESLESEDEPVIIGGGFIGLELASNLAKAGFKPRVVHRRATFLGLDEELSGILKEKLENAGVSFLLNANLMKADEKGILTDKGYIKSKTKICAIGIVPNKEIAEKSGIKTNRGVLIDERFQTSAGDVYAIGDCAEYEGIICGTAKTSMEHARTLANILRGKEALYDFNFRSIVFKFGDLPITIIGRVKNESRWVDENIKVFLENNMVVGAVVLEDLKEAMRLEKLIKNGLSLKEFG</sequence>
<dbReference type="GeneID" id="24841792"/>
<dbReference type="EMBL" id="CP006019">
    <property type="protein sequence ID" value="AIF69085.1"/>
    <property type="molecule type" value="Genomic_DNA"/>
</dbReference>
<dbReference type="InterPro" id="IPR054748">
    <property type="entry name" value="NROR-like_C"/>
</dbReference>
<dbReference type="OrthoDB" id="28009at2157"/>
<dbReference type="InterPro" id="IPR016156">
    <property type="entry name" value="FAD/NAD-linked_Rdtase_dimer_sf"/>
</dbReference>
<evidence type="ECO:0000259" key="4">
    <source>
        <dbReference type="Pfam" id="PF07992"/>
    </source>
</evidence>
<feature type="domain" description="NAD(P)H:rubredoxin oxidoreductase C-terminal" evidence="5">
    <location>
        <begin position="298"/>
        <end position="347"/>
    </location>
</feature>
<dbReference type="InterPro" id="IPR023753">
    <property type="entry name" value="FAD/NAD-binding_dom"/>
</dbReference>
<dbReference type="PANTHER" id="PTHR43429:SF3">
    <property type="entry name" value="NITRITE REDUCTASE [NAD(P)H]"/>
    <property type="match status" value="1"/>
</dbReference>
<gene>
    <name evidence="6" type="ORF">PAP_03325</name>
</gene>
<reference evidence="6 7" key="2">
    <citation type="journal article" date="2015" name="Genome Announc.">
        <title>Complete Genome Sequence of Hyperthermophilic Piezophilic Archaeon Palaeococcus pacificus DY20341T, Isolated from Deep-Sea Hydrothermal Sediments.</title>
        <authorList>
            <person name="Zeng X."/>
            <person name="Jebbar M."/>
            <person name="Shao Z."/>
        </authorList>
    </citation>
    <scope>NUCLEOTIDE SEQUENCE [LARGE SCALE GENOMIC DNA]</scope>
    <source>
        <strain evidence="6 7">DY20341</strain>
    </source>
</reference>